<evidence type="ECO:0000313" key="2">
    <source>
        <dbReference type="EMBL" id="MDP4527787.1"/>
    </source>
</evidence>
<protein>
    <recommendedName>
        <fullName evidence="4">Sel1 repeat-containing protein</fullName>
    </recommendedName>
</protein>
<gene>
    <name evidence="2" type="ORF">Q3O59_01915</name>
</gene>
<organism evidence="2 3">
    <name type="scientific">Alkalimonas delamerensis</name>
    <dbReference type="NCBI Taxonomy" id="265981"/>
    <lineage>
        <taxon>Bacteria</taxon>
        <taxon>Pseudomonadati</taxon>
        <taxon>Pseudomonadota</taxon>
        <taxon>Gammaproteobacteria</taxon>
        <taxon>Alkalimonas</taxon>
    </lineage>
</organism>
<dbReference type="RefSeq" id="WP_305943987.1">
    <property type="nucleotide sequence ID" value="NZ_JAUZVY010000001.1"/>
</dbReference>
<evidence type="ECO:0000313" key="3">
    <source>
        <dbReference type="Proteomes" id="UP001236258"/>
    </source>
</evidence>
<feature type="region of interest" description="Disordered" evidence="1">
    <location>
        <begin position="67"/>
        <end position="87"/>
    </location>
</feature>
<evidence type="ECO:0008006" key="4">
    <source>
        <dbReference type="Google" id="ProtNLM"/>
    </source>
</evidence>
<dbReference type="EMBL" id="JAUZVY010000001">
    <property type="protein sequence ID" value="MDP4527787.1"/>
    <property type="molecule type" value="Genomic_DNA"/>
</dbReference>
<keyword evidence="3" id="KW-1185">Reference proteome</keyword>
<proteinExistence type="predicted"/>
<dbReference type="Proteomes" id="UP001236258">
    <property type="component" value="Unassembled WGS sequence"/>
</dbReference>
<accession>A0ABT9GLE7</accession>
<comment type="caution">
    <text evidence="2">The sequence shown here is derived from an EMBL/GenBank/DDBJ whole genome shotgun (WGS) entry which is preliminary data.</text>
</comment>
<evidence type="ECO:0000256" key="1">
    <source>
        <dbReference type="SAM" id="MobiDB-lite"/>
    </source>
</evidence>
<reference evidence="2 3" key="1">
    <citation type="submission" date="2023-08" db="EMBL/GenBank/DDBJ databases">
        <authorList>
            <person name="Joshi A."/>
            <person name="Thite S."/>
        </authorList>
    </citation>
    <scope>NUCLEOTIDE SEQUENCE [LARGE SCALE GENOMIC DNA]</scope>
    <source>
        <strain evidence="2 3">1E1</strain>
    </source>
</reference>
<name>A0ABT9GLE7_9GAMM</name>
<sequence>MKWFFLLLLLFLLGLGWWVRQPAPDWLPAVGADAPVINDNQSGALSPSEALSPAEIPAAEFPADEFPSAVSDDVPSPDQSIPTEKNTRATEDCLTLAELENHPATALAREWLRDALLFYNWGEEHFLLQDEAAILIEAQAGNALAMRALAIYYAAPMLRPEFQQQAPAELPEPSFHQARYWLYQAALHNVPMMFAFQAFTHLDELTALEQNKTADGELPEPYFSQQRQLLVRINALLEFDLWVSPVLEQVRTEPFMFGIADTEFSREEQQLLAAQLDELKSEWRFHRSQLGQPERIEIELPAEVAAAFELFKAAERCQPTEEH</sequence>